<dbReference type="Pfam" id="PF13365">
    <property type="entry name" value="Trypsin_2"/>
    <property type="match status" value="1"/>
</dbReference>
<dbReference type="PRINTS" id="PR00834">
    <property type="entry name" value="PROTEASES2C"/>
</dbReference>
<dbReference type="InterPro" id="IPR001940">
    <property type="entry name" value="Peptidase_S1C"/>
</dbReference>
<comment type="caution">
    <text evidence="4">The sequence shown here is derived from an EMBL/GenBank/DDBJ whole genome shotgun (WGS) entry which is preliminary data.</text>
</comment>
<dbReference type="EMBL" id="MABE01000312">
    <property type="protein sequence ID" value="OUS40557.1"/>
    <property type="molecule type" value="Genomic_DNA"/>
</dbReference>
<dbReference type="PROSITE" id="PS50106">
    <property type="entry name" value="PDZ"/>
    <property type="match status" value="1"/>
</dbReference>
<keyword evidence="1" id="KW-0645">Protease</keyword>
<evidence type="ECO:0000313" key="4">
    <source>
        <dbReference type="EMBL" id="OUS40557.1"/>
    </source>
</evidence>
<evidence type="ECO:0000256" key="1">
    <source>
        <dbReference type="ARBA" id="ARBA00022670"/>
    </source>
</evidence>
<accession>A0A1Y5HVR8</accession>
<name>A0A1Y5HVR8_OLEAN</name>
<dbReference type="Gene3D" id="2.30.42.10">
    <property type="match status" value="1"/>
</dbReference>
<sequence>MTLYLIPVLLGLIIALLTILIKPQWFPSIPAAKQEVITADNAKPVADNFSGPVSYSTAVDRAAPAVVNIFTQRIIKEKKNALLDSPFLKRFFNKQDQPAERRQSSLGSGVLMNSAGHILTNYHVIAKATEIKVSLHDGREVEAKLIGSDPEVDLAVLKINLPNLPHIRIADSGPIKIGDVVLAIGNPFGVGQTVTMGIISALGRNQLGLNTYEDYIQTDAAINPGNSGGALINAHGYLVGINAAIYSQSGGSQGIGFAIPASSAAQVLADITQFGKTVRGWMGIEVQEATPALLSELGLPTALEGLLVTGLSLNGPAQQSGLMVGDIITALNNKDSFSAKSAMNQIGSLRPGENISIEFIRSGRKQSTVAIAGKRQSPTQKK</sequence>
<dbReference type="SMART" id="SM00228">
    <property type="entry name" value="PDZ"/>
    <property type="match status" value="1"/>
</dbReference>
<keyword evidence="2" id="KW-0378">Hydrolase</keyword>
<dbReference type="InterPro" id="IPR051201">
    <property type="entry name" value="Chloro_Bact_Ser_Proteases"/>
</dbReference>
<dbReference type="InterPro" id="IPR009003">
    <property type="entry name" value="Peptidase_S1_PA"/>
</dbReference>
<gene>
    <name evidence="4" type="ORF">A9R00_05430</name>
</gene>
<evidence type="ECO:0000259" key="3">
    <source>
        <dbReference type="PROSITE" id="PS50106"/>
    </source>
</evidence>
<feature type="domain" description="PDZ" evidence="3">
    <location>
        <begin position="271"/>
        <end position="346"/>
    </location>
</feature>
<dbReference type="InterPro" id="IPR001478">
    <property type="entry name" value="PDZ"/>
</dbReference>
<dbReference type="GO" id="GO:0004252">
    <property type="term" value="F:serine-type endopeptidase activity"/>
    <property type="evidence" value="ECO:0007669"/>
    <property type="project" value="InterPro"/>
</dbReference>
<dbReference type="InterPro" id="IPR036034">
    <property type="entry name" value="PDZ_sf"/>
</dbReference>
<evidence type="ECO:0000256" key="2">
    <source>
        <dbReference type="ARBA" id="ARBA00022801"/>
    </source>
</evidence>
<dbReference type="PANTHER" id="PTHR43343:SF3">
    <property type="entry name" value="PROTEASE DO-LIKE 8, CHLOROPLASTIC"/>
    <property type="match status" value="1"/>
</dbReference>
<dbReference type="Gene3D" id="2.40.10.120">
    <property type="match status" value="1"/>
</dbReference>
<dbReference type="Pfam" id="PF13180">
    <property type="entry name" value="PDZ_2"/>
    <property type="match status" value="1"/>
</dbReference>
<dbReference type="AlphaFoldDB" id="A0A1Y5HVR8"/>
<dbReference type="GO" id="GO:0006508">
    <property type="term" value="P:proteolysis"/>
    <property type="evidence" value="ECO:0007669"/>
    <property type="project" value="UniProtKB-KW"/>
</dbReference>
<evidence type="ECO:0000313" key="5">
    <source>
        <dbReference type="Proteomes" id="UP000227088"/>
    </source>
</evidence>
<proteinExistence type="predicted"/>
<dbReference type="Proteomes" id="UP000227088">
    <property type="component" value="Unassembled WGS sequence"/>
</dbReference>
<dbReference type="SUPFAM" id="SSF50156">
    <property type="entry name" value="PDZ domain-like"/>
    <property type="match status" value="1"/>
</dbReference>
<dbReference type="SUPFAM" id="SSF50494">
    <property type="entry name" value="Trypsin-like serine proteases"/>
    <property type="match status" value="1"/>
</dbReference>
<organism evidence="4 5">
    <name type="scientific">Oleispira antarctica</name>
    <dbReference type="NCBI Taxonomy" id="188908"/>
    <lineage>
        <taxon>Bacteria</taxon>
        <taxon>Pseudomonadati</taxon>
        <taxon>Pseudomonadota</taxon>
        <taxon>Gammaproteobacteria</taxon>
        <taxon>Oceanospirillales</taxon>
        <taxon>Oceanospirillaceae</taxon>
        <taxon>Oleispira</taxon>
    </lineage>
</organism>
<dbReference type="PANTHER" id="PTHR43343">
    <property type="entry name" value="PEPTIDASE S12"/>
    <property type="match status" value="1"/>
</dbReference>
<protein>
    <submittedName>
        <fullName evidence="4">2-alkenal reductase</fullName>
    </submittedName>
</protein>
<reference evidence="5" key="1">
    <citation type="journal article" date="2017" name="Proc. Natl. Acad. Sci. U.S.A.">
        <title>Simulation of Deepwater Horizon oil plume reveals substrate specialization within a complex community of hydrocarbon degraders.</title>
        <authorList>
            <person name="Hu P."/>
            <person name="Dubinsky E.A."/>
            <person name="Probst A.J."/>
            <person name="Wang J."/>
            <person name="Sieber C.M.K."/>
            <person name="Tom L.M."/>
            <person name="Gardinali P."/>
            <person name="Banfield J.F."/>
            <person name="Atlas R.M."/>
            <person name="Andersen G.L."/>
        </authorList>
    </citation>
    <scope>NUCLEOTIDE SEQUENCE [LARGE SCALE GENOMIC DNA]</scope>
</reference>